<dbReference type="VEuPathDB" id="VectorBase:ISCW014055"/>
<dbReference type="InterPro" id="IPR001810">
    <property type="entry name" value="F-box_dom"/>
</dbReference>
<dbReference type="EMBL" id="ABJB010667959">
    <property type="status" value="NOT_ANNOTATED_CDS"/>
    <property type="molecule type" value="Genomic_DNA"/>
</dbReference>
<evidence type="ECO:0000313" key="2">
    <source>
        <dbReference type="Proteomes" id="UP000001555"/>
    </source>
</evidence>
<dbReference type="Gene3D" id="1.20.1280.50">
    <property type="match status" value="1"/>
</dbReference>
<dbReference type="OrthoDB" id="27842at2759"/>
<proteinExistence type="predicted"/>
<dbReference type="SUPFAM" id="SSF52047">
    <property type="entry name" value="RNI-like"/>
    <property type="match status" value="1"/>
</dbReference>
<protein>
    <submittedName>
        <fullName evidence="1">Uncharacterized protein</fullName>
    </submittedName>
</protein>
<reference evidence="1" key="2">
    <citation type="submission" date="2020-05" db="UniProtKB">
        <authorList>
            <consortium name="EnsemblMetazoa"/>
        </authorList>
    </citation>
    <scope>IDENTIFICATION</scope>
    <source>
        <strain evidence="1">wikel</strain>
    </source>
</reference>
<dbReference type="InParanoid" id="A0A1S4LH74"/>
<organism evidence="1 2">
    <name type="scientific">Ixodes scapularis</name>
    <name type="common">Black-legged tick</name>
    <name type="synonym">Deer tick</name>
    <dbReference type="NCBI Taxonomy" id="6945"/>
    <lineage>
        <taxon>Eukaryota</taxon>
        <taxon>Metazoa</taxon>
        <taxon>Ecdysozoa</taxon>
        <taxon>Arthropoda</taxon>
        <taxon>Chelicerata</taxon>
        <taxon>Arachnida</taxon>
        <taxon>Acari</taxon>
        <taxon>Parasitiformes</taxon>
        <taxon>Ixodida</taxon>
        <taxon>Ixodoidea</taxon>
        <taxon>Ixodidae</taxon>
        <taxon>Ixodinae</taxon>
        <taxon>Ixodes</taxon>
    </lineage>
</organism>
<evidence type="ECO:0000313" key="1">
    <source>
        <dbReference type="EnsemblMetazoa" id="ISCW014055-PA"/>
    </source>
</evidence>
<reference evidence="2" key="1">
    <citation type="submission" date="2008-03" db="EMBL/GenBank/DDBJ databases">
        <title>Annotation of Ixodes scapularis.</title>
        <authorList>
            <consortium name="Ixodes scapularis Genome Project Consortium"/>
            <person name="Caler E."/>
            <person name="Hannick L.I."/>
            <person name="Bidwell S."/>
            <person name="Joardar V."/>
            <person name="Thiagarajan M."/>
            <person name="Amedeo P."/>
            <person name="Galinsky K.J."/>
            <person name="Schobel S."/>
            <person name="Inman J."/>
            <person name="Hostetler J."/>
            <person name="Miller J."/>
            <person name="Hammond M."/>
            <person name="Megy K."/>
            <person name="Lawson D."/>
            <person name="Kodira C."/>
            <person name="Sutton G."/>
            <person name="Meyer J."/>
            <person name="Hill C.A."/>
            <person name="Birren B."/>
            <person name="Nene V."/>
            <person name="Collins F."/>
            <person name="Alarcon-Chaidez F."/>
            <person name="Wikel S."/>
            <person name="Strausberg R."/>
        </authorList>
    </citation>
    <scope>NUCLEOTIDE SEQUENCE [LARGE SCALE GENOMIC DNA]</scope>
    <source>
        <strain evidence="2">Wikel</strain>
    </source>
</reference>
<sequence>PQSSNWNTMERLPTEIVVHIFSFLTTFEKYLVSKVCSSWSDIVICKYFDFRMFRPKTEYVKCATYERLRPLLQSRTQTTKVRSLCIDDCSQMKNVDMEYLVHKMSQLEKLTLMFASRVSSNAMYSIVKGLKKLRILQLDHVRFTEADIEIILKSDMAHRLTKLTLRNLWLTRQHLYANVLRKCKRLVKLELDYSREL</sequence>
<dbReference type="Proteomes" id="UP000001555">
    <property type="component" value="Unassembled WGS sequence"/>
</dbReference>
<dbReference type="SUPFAM" id="SSF81383">
    <property type="entry name" value="F-box domain"/>
    <property type="match status" value="1"/>
</dbReference>
<dbReference type="InterPro" id="IPR032675">
    <property type="entry name" value="LRR_dom_sf"/>
</dbReference>
<accession>A0A1S4LH74</accession>
<dbReference type="InterPro" id="IPR036047">
    <property type="entry name" value="F-box-like_dom_sf"/>
</dbReference>
<dbReference type="FunFam" id="3.80.10.10:FF:002748">
    <property type="entry name" value="Fbox domain-containing protein"/>
    <property type="match status" value="1"/>
</dbReference>
<dbReference type="VEuPathDB" id="VectorBase:ISCP_006576"/>
<dbReference type="SMART" id="SM00256">
    <property type="entry name" value="FBOX"/>
    <property type="match status" value="1"/>
</dbReference>
<dbReference type="AlphaFoldDB" id="A0A1S4LH74"/>
<dbReference type="Pfam" id="PF12937">
    <property type="entry name" value="F-box-like"/>
    <property type="match status" value="1"/>
</dbReference>
<keyword evidence="2" id="KW-1185">Reference proteome</keyword>
<dbReference type="PROSITE" id="PS50181">
    <property type="entry name" value="FBOX"/>
    <property type="match status" value="1"/>
</dbReference>
<dbReference type="EnsemblMetazoa" id="ISCW014055-RA">
    <property type="protein sequence ID" value="ISCW014055-PA"/>
    <property type="gene ID" value="ISCW014055"/>
</dbReference>
<dbReference type="Gene3D" id="3.80.10.10">
    <property type="entry name" value="Ribonuclease Inhibitor"/>
    <property type="match status" value="1"/>
</dbReference>
<name>A0A1S4LH74_IXOSC</name>